<dbReference type="HOGENOM" id="CLU_715521_0_0_9"/>
<reference evidence="4" key="1">
    <citation type="submission" date="2011-04" db="EMBL/GenBank/DDBJ databases">
        <title>Genome sequence of Solibacillus silvestris StLB046.</title>
        <authorList>
            <person name="Morohoshi T."/>
            <person name="Someya N."/>
            <person name="Ikeda T."/>
        </authorList>
    </citation>
    <scope>NUCLEOTIDE SEQUENCE [LARGE SCALE GENOMIC DNA]</scope>
    <source>
        <strain evidence="4">StLB046</strain>
    </source>
</reference>
<dbReference type="GO" id="GO:0006508">
    <property type="term" value="P:proteolysis"/>
    <property type="evidence" value="ECO:0007669"/>
    <property type="project" value="UniProtKB-KW"/>
</dbReference>
<keyword evidence="3" id="KW-0378">Hydrolase</keyword>
<dbReference type="SMART" id="SM00460">
    <property type="entry name" value="TGc"/>
    <property type="match status" value="1"/>
</dbReference>
<evidence type="ECO:0000313" key="3">
    <source>
        <dbReference type="EMBL" id="BAK18148.1"/>
    </source>
</evidence>
<dbReference type="InterPro" id="IPR038765">
    <property type="entry name" value="Papain-like_cys_pep_sf"/>
</dbReference>
<dbReference type="AlphaFoldDB" id="F2F572"/>
<keyword evidence="3" id="KW-0645">Protease</keyword>
<feature type="domain" description="Transglutaminase-like" evidence="2">
    <location>
        <begin position="140"/>
        <end position="200"/>
    </location>
</feature>
<dbReference type="PATRIC" id="fig|1002809.3.peg.3773"/>
<evidence type="ECO:0000259" key="2">
    <source>
        <dbReference type="SMART" id="SM00460"/>
    </source>
</evidence>
<protein>
    <submittedName>
        <fullName evidence="3">Transglutaminase-like enzyme, putative cysteine protease</fullName>
    </submittedName>
</protein>
<proteinExistence type="predicted"/>
<name>F2F572_SOLSS</name>
<organism evidence="3 4">
    <name type="scientific">Solibacillus silvestris (strain StLB046)</name>
    <name type="common">Bacillus silvestris</name>
    <dbReference type="NCBI Taxonomy" id="1002809"/>
    <lineage>
        <taxon>Bacteria</taxon>
        <taxon>Bacillati</taxon>
        <taxon>Bacillota</taxon>
        <taxon>Bacilli</taxon>
        <taxon>Bacillales</taxon>
        <taxon>Caryophanaceae</taxon>
        <taxon>Solibacillus</taxon>
    </lineage>
</organism>
<keyword evidence="4" id="KW-1185">Reference proteome</keyword>
<accession>F2F572</accession>
<dbReference type="GO" id="GO:0008233">
    <property type="term" value="F:peptidase activity"/>
    <property type="evidence" value="ECO:0007669"/>
    <property type="project" value="UniProtKB-KW"/>
</dbReference>
<reference evidence="3 4" key="2">
    <citation type="journal article" date="2012" name="J. Biosci. Bioeng.">
        <title>Complete genome sequence and characterization of the N-acylhomoserine lactone-degrading gene of the potato leaf-associated Solibacillus silvestris.</title>
        <authorList>
            <person name="Morohoshi T."/>
            <person name="Tominaga Y."/>
            <person name="Someya N."/>
            <person name="Ikeda T."/>
        </authorList>
    </citation>
    <scope>NUCLEOTIDE SEQUENCE [LARGE SCALE GENOMIC DNA]</scope>
    <source>
        <strain evidence="3 4">StLB046</strain>
    </source>
</reference>
<dbReference type="PANTHER" id="PTHR38339:SF1">
    <property type="entry name" value="TRANSGLUTAMINASE-LIKE DOMAIN-CONTAINING PROTEIN"/>
    <property type="match status" value="1"/>
</dbReference>
<dbReference type="STRING" id="1002809.SSIL_3725"/>
<dbReference type="KEGG" id="siv:SSIL_3725"/>
<keyword evidence="1" id="KW-1133">Transmembrane helix</keyword>
<dbReference type="InterPro" id="IPR002931">
    <property type="entry name" value="Transglutaminase-like"/>
</dbReference>
<evidence type="ECO:0000256" key="1">
    <source>
        <dbReference type="SAM" id="Phobius"/>
    </source>
</evidence>
<keyword evidence="1" id="KW-0812">Transmembrane</keyword>
<evidence type="ECO:0000313" key="4">
    <source>
        <dbReference type="Proteomes" id="UP000006691"/>
    </source>
</evidence>
<feature type="transmembrane region" description="Helical" evidence="1">
    <location>
        <begin position="365"/>
        <end position="383"/>
    </location>
</feature>
<dbReference type="Proteomes" id="UP000006691">
    <property type="component" value="Chromosome"/>
</dbReference>
<dbReference type="RefSeq" id="WP_014824996.1">
    <property type="nucleotide sequence ID" value="NC_018065.1"/>
</dbReference>
<gene>
    <name evidence="3" type="ordered locus">SSIL_3725</name>
</gene>
<dbReference type="Gene3D" id="3.10.620.30">
    <property type="match status" value="1"/>
</dbReference>
<sequence>MNKFLVKYSYTNQISDEVGLWMIIPDDVNFTHKYRNPNHKTKIQTGETLAYFNLKRGQGITLEYTTGFYIPQKQELSKVEEEYYLRSTILSPINEEVKSLAMKIIKSKTTNKEMAKEIFLYIVNNFKYIYPPTERGVLSFISSKKGDCGEFSFLFTSLCRAVGIPTRTIMGSWAYGKMNGHAWNEYYDEESGWTPVDTSMAYIQKKQKLRFLDSSIRTLNWNDYFGKTEGQRIVFSKDTELELTPTLNEKDSGIILMNPLIINGEIFLWGVQALNGTAPYLQPVYLQFKGEVDTTPSVSNLFGLWIVKQQGVLGRLADYRKGLFSLGLLLMIFSFLLNDNHILDLLYKSIFVVASISFILRRERILIFSVVTSMLVLSLLSTITSF</sequence>
<dbReference type="SUPFAM" id="SSF54001">
    <property type="entry name" value="Cysteine proteinases"/>
    <property type="match status" value="1"/>
</dbReference>
<feature type="transmembrane region" description="Helical" evidence="1">
    <location>
        <begin position="342"/>
        <end position="360"/>
    </location>
</feature>
<dbReference type="EMBL" id="AP012157">
    <property type="protein sequence ID" value="BAK18148.1"/>
    <property type="molecule type" value="Genomic_DNA"/>
</dbReference>
<dbReference type="PANTHER" id="PTHR38339">
    <property type="entry name" value="TRANSGLUTAMINASE DOMAIN PROTEIN"/>
    <property type="match status" value="1"/>
</dbReference>
<dbReference type="Pfam" id="PF01841">
    <property type="entry name" value="Transglut_core"/>
    <property type="match status" value="1"/>
</dbReference>
<dbReference type="eggNOG" id="COG1305">
    <property type="taxonomic scope" value="Bacteria"/>
</dbReference>
<keyword evidence="1" id="KW-0472">Membrane</keyword>